<dbReference type="AlphaFoldDB" id="T0Q1U9"/>
<reference evidence="2 3" key="1">
    <citation type="submission" date="2012-04" db="EMBL/GenBank/DDBJ databases">
        <title>The Genome Sequence of Saprolegnia declina VS20.</title>
        <authorList>
            <consortium name="The Broad Institute Genome Sequencing Platform"/>
            <person name="Russ C."/>
            <person name="Nusbaum C."/>
            <person name="Tyler B."/>
            <person name="van West P."/>
            <person name="Dieguez-Uribeondo J."/>
            <person name="de Bruijn I."/>
            <person name="Tripathy S."/>
            <person name="Jiang R."/>
            <person name="Young S.K."/>
            <person name="Zeng Q."/>
            <person name="Gargeya S."/>
            <person name="Fitzgerald M."/>
            <person name="Haas B."/>
            <person name="Abouelleil A."/>
            <person name="Alvarado L."/>
            <person name="Arachchi H.M."/>
            <person name="Berlin A."/>
            <person name="Chapman S.B."/>
            <person name="Goldberg J."/>
            <person name="Griggs A."/>
            <person name="Gujja S."/>
            <person name="Hansen M."/>
            <person name="Howarth C."/>
            <person name="Imamovic A."/>
            <person name="Larimer J."/>
            <person name="McCowen C."/>
            <person name="Montmayeur A."/>
            <person name="Murphy C."/>
            <person name="Neiman D."/>
            <person name="Pearson M."/>
            <person name="Priest M."/>
            <person name="Roberts A."/>
            <person name="Saif S."/>
            <person name="Shea T."/>
            <person name="Sisk P."/>
            <person name="Sykes S."/>
            <person name="Wortman J."/>
            <person name="Nusbaum C."/>
            <person name="Birren B."/>
        </authorList>
    </citation>
    <scope>NUCLEOTIDE SEQUENCE [LARGE SCALE GENOMIC DNA]</scope>
    <source>
        <strain evidence="2 3">VS20</strain>
    </source>
</reference>
<keyword evidence="1" id="KW-0812">Transmembrane</keyword>
<dbReference type="RefSeq" id="XP_008619179.1">
    <property type="nucleotide sequence ID" value="XM_008620957.1"/>
</dbReference>
<organism evidence="2 3">
    <name type="scientific">Saprolegnia diclina (strain VS20)</name>
    <dbReference type="NCBI Taxonomy" id="1156394"/>
    <lineage>
        <taxon>Eukaryota</taxon>
        <taxon>Sar</taxon>
        <taxon>Stramenopiles</taxon>
        <taxon>Oomycota</taxon>
        <taxon>Saprolegniomycetes</taxon>
        <taxon>Saprolegniales</taxon>
        <taxon>Saprolegniaceae</taxon>
        <taxon>Saprolegnia</taxon>
    </lineage>
</organism>
<evidence type="ECO:0000313" key="2">
    <source>
        <dbReference type="EMBL" id="EQC27360.1"/>
    </source>
</evidence>
<feature type="transmembrane region" description="Helical" evidence="1">
    <location>
        <begin position="745"/>
        <end position="763"/>
    </location>
</feature>
<sequence>MLFSFASSRVLPTAAMLPSEVGRMRRRRRQLLTLGYCLSCLWNLASPLKAWVLTRYGFAATNDILTLTLQWNTVLNSRLLTQLYLAAGIPLSGPIVPTRYINVFLDFVVVPRSQLLWAASFENTNASSQLDVEGASYRCRLNGSAQRARFDKDIDAFASSGFRLWGSEVITKFVPPQNAPTNLQEITEGVLCLRGINLEDYVNLVDQSHLQPYTNETDLAAIQAWRHTMFPDLNACLARRRALIASSTSTAAALNLLATELAINYSVGLLNVAGSAQLYRPITFNDGYIDLSGSRSGTVTYQISGPDPMHALSAGSSSLGVMLAARETAWWCSIQYVDSVTNLPSPIQCFERYSSTLPSFFLGKYLDHNTGTRYLDNNALTKTSSRGQLSSYDYIRPNVVPLEAITTVQPGNLTGWNALWKDLLRAVDANVAASDGLEELCFVGDGCFSACANASASGGATLTYRRGNTCVATADTIAHGLADVFADMACFALGRGSDAVLITSIGIDGTRKQAVAAKTASPTAIWTCLIGGRAPQTSYPSLVVDLLSQGTQATLVVVKSNGSEATILNFLSLLALGGDIYYSFETGRYLYKLYTWFDAHRQLRMHAAQRVFSVVNSSVSGAIWARHRLFMRTATFLGLCAWHLGAMQSECAWADTINDVSVDAQYACHVKIWGHVASNADRLRLVSCSWNLFAMAFLDTMPGITVNAAGYALAWFSLGLLPLTLLAAGVAQVCAWRLVLPGLAWVHNQLFLVLLWALVLRCLRHPSVQRCLVLCITPLLEVVRVRSQKLDKSSPFFGLIGPSFWIDVAEWRPEPTKYVPLSVLLECSNVRIANVVAHEYFACGLCDDERSAGSIASNHPTWLHASSEYYVCVHACEQACYVRSCSTPACHGTKT</sequence>
<dbReference type="OrthoDB" id="74041at2759"/>
<keyword evidence="1" id="KW-1133">Transmembrane helix</keyword>
<feature type="transmembrane region" description="Helical" evidence="1">
    <location>
        <begin position="720"/>
        <end position="739"/>
    </location>
</feature>
<dbReference type="Proteomes" id="UP000030762">
    <property type="component" value="Unassembled WGS sequence"/>
</dbReference>
<name>T0Q1U9_SAPDV</name>
<dbReference type="GeneID" id="19955529"/>
<dbReference type="InParanoid" id="T0Q1U9"/>
<keyword evidence="1" id="KW-0472">Membrane</keyword>
<dbReference type="VEuPathDB" id="FungiDB:SDRG_14802"/>
<keyword evidence="3" id="KW-1185">Reference proteome</keyword>
<proteinExistence type="predicted"/>
<dbReference type="EMBL" id="JH767209">
    <property type="protein sequence ID" value="EQC27360.1"/>
    <property type="molecule type" value="Genomic_DNA"/>
</dbReference>
<protein>
    <submittedName>
        <fullName evidence="2">Uncharacterized protein</fullName>
    </submittedName>
</protein>
<evidence type="ECO:0000313" key="3">
    <source>
        <dbReference type="Proteomes" id="UP000030762"/>
    </source>
</evidence>
<accession>T0Q1U9</accession>
<evidence type="ECO:0000256" key="1">
    <source>
        <dbReference type="SAM" id="Phobius"/>
    </source>
</evidence>
<dbReference type="OMA" id="ARETAWW"/>
<gene>
    <name evidence="2" type="ORF">SDRG_14802</name>
</gene>